<feature type="region of interest" description="Disordered" evidence="5">
    <location>
        <begin position="304"/>
        <end position="346"/>
    </location>
</feature>
<dbReference type="GO" id="GO:0006897">
    <property type="term" value="P:endocytosis"/>
    <property type="evidence" value="ECO:0007669"/>
    <property type="project" value="TreeGrafter"/>
</dbReference>
<dbReference type="AlphaFoldDB" id="A0A811PNZ1"/>
<dbReference type="GO" id="GO:0030125">
    <property type="term" value="C:clathrin vesicle coat"/>
    <property type="evidence" value="ECO:0007669"/>
    <property type="project" value="TreeGrafter"/>
</dbReference>
<evidence type="ECO:0000256" key="1">
    <source>
        <dbReference type="ARBA" id="ARBA00004132"/>
    </source>
</evidence>
<dbReference type="PANTHER" id="PTHR12276">
    <property type="entry name" value="EPSIN/ENT-RELATED"/>
    <property type="match status" value="1"/>
</dbReference>
<comment type="caution">
    <text evidence="7">The sequence shown here is derived from an EMBL/GenBank/DDBJ whole genome shotgun (WGS) entry which is preliminary data.</text>
</comment>
<dbReference type="GO" id="GO:0005886">
    <property type="term" value="C:plasma membrane"/>
    <property type="evidence" value="ECO:0007669"/>
    <property type="project" value="TreeGrafter"/>
</dbReference>
<dbReference type="Gene3D" id="1.25.40.90">
    <property type="match status" value="1"/>
</dbReference>
<feature type="domain" description="ENTH" evidence="6">
    <location>
        <begin position="32"/>
        <end position="166"/>
    </location>
</feature>
<dbReference type="PROSITE" id="PS50942">
    <property type="entry name" value="ENTH"/>
    <property type="match status" value="1"/>
</dbReference>
<accession>A0A811PNZ1</accession>
<keyword evidence="4" id="KW-0968">Cytoplasmic vesicle</keyword>
<dbReference type="SMART" id="SM00273">
    <property type="entry name" value="ENTH"/>
    <property type="match status" value="1"/>
</dbReference>
<name>A0A811PNZ1_9POAL</name>
<evidence type="ECO:0000256" key="2">
    <source>
        <dbReference type="ARBA" id="ARBA00004555"/>
    </source>
</evidence>
<dbReference type="PANTHER" id="PTHR12276:SF95">
    <property type="entry name" value="ENTH_VHS FAMILY PROTEIN"/>
    <property type="match status" value="1"/>
</dbReference>
<dbReference type="InterPro" id="IPR013809">
    <property type="entry name" value="ENTH"/>
</dbReference>
<keyword evidence="8" id="KW-1185">Reference proteome</keyword>
<dbReference type="SUPFAM" id="SSF48464">
    <property type="entry name" value="ENTH/VHS domain"/>
    <property type="match status" value="1"/>
</dbReference>
<dbReference type="GO" id="GO:0005543">
    <property type="term" value="F:phospholipid binding"/>
    <property type="evidence" value="ECO:0007669"/>
    <property type="project" value="TreeGrafter"/>
</dbReference>
<gene>
    <name evidence="7" type="ORF">NCGR_LOCUS29846</name>
</gene>
<dbReference type="OrthoDB" id="4033880at2759"/>
<organism evidence="7 8">
    <name type="scientific">Miscanthus lutarioriparius</name>
    <dbReference type="NCBI Taxonomy" id="422564"/>
    <lineage>
        <taxon>Eukaryota</taxon>
        <taxon>Viridiplantae</taxon>
        <taxon>Streptophyta</taxon>
        <taxon>Embryophyta</taxon>
        <taxon>Tracheophyta</taxon>
        <taxon>Spermatophyta</taxon>
        <taxon>Magnoliopsida</taxon>
        <taxon>Liliopsida</taxon>
        <taxon>Poales</taxon>
        <taxon>Poaceae</taxon>
        <taxon>PACMAD clade</taxon>
        <taxon>Panicoideae</taxon>
        <taxon>Andropogonodae</taxon>
        <taxon>Andropogoneae</taxon>
        <taxon>Saccharinae</taxon>
        <taxon>Miscanthus</taxon>
    </lineage>
</organism>
<protein>
    <recommendedName>
        <fullName evidence="6">ENTH domain-containing protein</fullName>
    </recommendedName>
</protein>
<dbReference type="EMBL" id="CAJGYO010000007">
    <property type="protein sequence ID" value="CAD6245544.1"/>
    <property type="molecule type" value="Genomic_DNA"/>
</dbReference>
<evidence type="ECO:0000313" key="8">
    <source>
        <dbReference type="Proteomes" id="UP000604825"/>
    </source>
</evidence>
<evidence type="ECO:0000259" key="6">
    <source>
        <dbReference type="PROSITE" id="PS50942"/>
    </source>
</evidence>
<keyword evidence="3" id="KW-0333">Golgi apparatus</keyword>
<dbReference type="CDD" id="cd03571">
    <property type="entry name" value="ENTH"/>
    <property type="match status" value="1"/>
</dbReference>
<proteinExistence type="predicted"/>
<dbReference type="InterPro" id="IPR008942">
    <property type="entry name" value="ENTH_VHS"/>
</dbReference>
<reference evidence="7" key="1">
    <citation type="submission" date="2020-10" db="EMBL/GenBank/DDBJ databases">
        <authorList>
            <person name="Han B."/>
            <person name="Lu T."/>
            <person name="Zhao Q."/>
            <person name="Huang X."/>
            <person name="Zhao Y."/>
        </authorList>
    </citation>
    <scope>NUCLEOTIDE SEQUENCE</scope>
</reference>
<sequence>MAASTARWQLLAGQVKRQASGFLLDKYKQARLAMGDVTPAELLVQEATNNEPCVPDAKTLACIADAAFDMDDFWRIAKVLHQRLSRAADWKEWRPVYKALVVLEFLLTHGPEDLPREFLADMPAMHDLRSFNYVDDKGFNWGACMQRRTDSVLSLLTDADRLREARRRAIRVSHEVYGGGFGSPTSSSSPSSASSSASSRTSRTWSFGGSSHYSDSPTMCLTCASDADYRHDKKCDAYTADDDCWASSNYKSGRWAATVDEGDGEDQHQGLMDDAWDAHLVEDSTSTWSARLLGSLSFTTSRASGFQSLSQPEQRRTPKKLQGRGRGSSSASFPPTMHVLDCSGDD</sequence>
<evidence type="ECO:0000256" key="4">
    <source>
        <dbReference type="ARBA" id="ARBA00023329"/>
    </source>
</evidence>
<feature type="compositionally biased region" description="Low complexity" evidence="5">
    <location>
        <begin position="183"/>
        <end position="200"/>
    </location>
</feature>
<dbReference type="GO" id="GO:0005794">
    <property type="term" value="C:Golgi apparatus"/>
    <property type="evidence" value="ECO:0007669"/>
    <property type="project" value="UniProtKB-SubCell"/>
</dbReference>
<evidence type="ECO:0000256" key="5">
    <source>
        <dbReference type="SAM" id="MobiDB-lite"/>
    </source>
</evidence>
<evidence type="ECO:0000313" key="7">
    <source>
        <dbReference type="EMBL" id="CAD6245544.1"/>
    </source>
</evidence>
<feature type="region of interest" description="Disordered" evidence="5">
    <location>
        <begin position="181"/>
        <end position="200"/>
    </location>
</feature>
<dbReference type="GO" id="GO:0005768">
    <property type="term" value="C:endosome"/>
    <property type="evidence" value="ECO:0007669"/>
    <property type="project" value="TreeGrafter"/>
</dbReference>
<comment type="subcellular location">
    <subcellularLocation>
        <location evidence="1">Cytoplasmic vesicle</location>
        <location evidence="1">Clathrin-coated vesicle</location>
    </subcellularLocation>
    <subcellularLocation>
        <location evidence="2">Golgi apparatus</location>
    </subcellularLocation>
</comment>
<dbReference type="Proteomes" id="UP000604825">
    <property type="component" value="Unassembled WGS sequence"/>
</dbReference>
<dbReference type="GO" id="GO:0030276">
    <property type="term" value="F:clathrin binding"/>
    <property type="evidence" value="ECO:0007669"/>
    <property type="project" value="TreeGrafter"/>
</dbReference>
<evidence type="ECO:0000256" key="3">
    <source>
        <dbReference type="ARBA" id="ARBA00023034"/>
    </source>
</evidence>
<dbReference type="Pfam" id="PF01417">
    <property type="entry name" value="ENTH"/>
    <property type="match status" value="1"/>
</dbReference>